<evidence type="ECO:0000313" key="13">
    <source>
        <dbReference type="EMBL" id="USF88690.1"/>
    </source>
</evidence>
<comment type="similarity">
    <text evidence="3 11">Belongs to the membrane-bound acyltransferase family.</text>
</comment>
<evidence type="ECO:0000256" key="8">
    <source>
        <dbReference type="ARBA" id="ARBA00022989"/>
    </source>
</evidence>
<feature type="transmembrane region" description="Helical" evidence="12">
    <location>
        <begin position="189"/>
        <end position="207"/>
    </location>
</feature>
<protein>
    <recommendedName>
        <fullName evidence="11">Probable alginate O-acetylase</fullName>
        <ecNumber evidence="11">2.3.1.-</ecNumber>
    </recommendedName>
</protein>
<feature type="transmembrane region" description="Helical" evidence="12">
    <location>
        <begin position="81"/>
        <end position="100"/>
    </location>
</feature>
<evidence type="ECO:0000256" key="12">
    <source>
        <dbReference type="SAM" id="Phobius"/>
    </source>
</evidence>
<comment type="subcellular location">
    <subcellularLocation>
        <location evidence="11">Cell inner membrane</location>
    </subcellularLocation>
    <subcellularLocation>
        <location evidence="1">Cell membrane</location>
        <topology evidence="1">Multi-pass membrane protein</topology>
    </subcellularLocation>
</comment>
<evidence type="ECO:0000256" key="2">
    <source>
        <dbReference type="ARBA" id="ARBA00005182"/>
    </source>
</evidence>
<keyword evidence="14" id="KW-1185">Reference proteome</keyword>
<keyword evidence="4 11" id="KW-1003">Cell membrane</keyword>
<dbReference type="InterPro" id="IPR051085">
    <property type="entry name" value="MB_O-acyltransferase"/>
</dbReference>
<accession>A0A9J7A122</accession>
<dbReference type="PANTHER" id="PTHR13285">
    <property type="entry name" value="ACYLTRANSFERASE"/>
    <property type="match status" value="1"/>
</dbReference>
<keyword evidence="6 11" id="KW-0812">Transmembrane</keyword>
<keyword evidence="9 11" id="KW-0472">Membrane</keyword>
<evidence type="ECO:0000256" key="1">
    <source>
        <dbReference type="ARBA" id="ARBA00004651"/>
    </source>
</evidence>
<evidence type="ECO:0000313" key="14">
    <source>
        <dbReference type="Proteomes" id="UP001056649"/>
    </source>
</evidence>
<evidence type="ECO:0000256" key="4">
    <source>
        <dbReference type="ARBA" id="ARBA00022475"/>
    </source>
</evidence>
<keyword evidence="10 11" id="KW-0012">Acyltransferase</keyword>
<organism evidence="13 14">
    <name type="scientific">Candidatus Endoriftia persephonae</name>
    <dbReference type="NCBI Taxonomy" id="393765"/>
    <lineage>
        <taxon>Bacteria</taxon>
        <taxon>Pseudomonadati</taxon>
        <taxon>Pseudomonadota</taxon>
        <taxon>Gammaproteobacteria</taxon>
        <taxon>Chromatiales</taxon>
        <taxon>Sedimenticolaceae</taxon>
        <taxon>Candidatus Endoriftia</taxon>
    </lineage>
</organism>
<dbReference type="KEGG" id="eps:L0Y14_05520"/>
<feature type="transmembrane region" description="Helical" evidence="12">
    <location>
        <begin position="317"/>
        <end position="342"/>
    </location>
</feature>
<feature type="transmembrane region" description="Helical" evidence="12">
    <location>
        <begin position="6"/>
        <end position="24"/>
    </location>
</feature>
<dbReference type="PIRSF" id="PIRSF016636">
    <property type="entry name" value="AlgI_DltB"/>
    <property type="match status" value="1"/>
</dbReference>
<feature type="transmembrane region" description="Helical" evidence="12">
    <location>
        <begin position="490"/>
        <end position="514"/>
    </location>
</feature>
<dbReference type="PIRSF" id="PIRSF500217">
    <property type="entry name" value="AlgI"/>
    <property type="match status" value="1"/>
</dbReference>
<evidence type="ECO:0000256" key="11">
    <source>
        <dbReference type="PIRNR" id="PIRNR016636"/>
    </source>
</evidence>
<dbReference type="PANTHER" id="PTHR13285:SF23">
    <property type="entry name" value="TEICHOIC ACID D-ALANYLTRANSFERASE"/>
    <property type="match status" value="1"/>
</dbReference>
<dbReference type="EC" id="2.3.1.-" evidence="11"/>
<evidence type="ECO:0000256" key="5">
    <source>
        <dbReference type="ARBA" id="ARBA00022679"/>
    </source>
</evidence>
<keyword evidence="8 12" id="KW-1133">Transmembrane helix</keyword>
<proteinExistence type="inferred from homology"/>
<keyword evidence="11" id="KW-0997">Cell inner membrane</keyword>
<feature type="transmembrane region" description="Helical" evidence="12">
    <location>
        <begin position="433"/>
        <end position="450"/>
    </location>
</feature>
<dbReference type="GO" id="GO:0042121">
    <property type="term" value="P:alginic acid biosynthetic process"/>
    <property type="evidence" value="ECO:0007669"/>
    <property type="project" value="UniProtKB-UniRule"/>
</dbReference>
<dbReference type="InterPro" id="IPR028362">
    <property type="entry name" value="AlgI"/>
</dbReference>
<comment type="pathway">
    <text evidence="2 11">Glycan biosynthesis; alginate biosynthesis.</text>
</comment>
<evidence type="ECO:0000256" key="7">
    <source>
        <dbReference type="ARBA" id="ARBA00022841"/>
    </source>
</evidence>
<feature type="transmembrane region" description="Helical" evidence="12">
    <location>
        <begin position="150"/>
        <end position="169"/>
    </location>
</feature>
<keyword evidence="5 11" id="KW-0808">Transferase</keyword>
<evidence type="ECO:0000256" key="9">
    <source>
        <dbReference type="ARBA" id="ARBA00023136"/>
    </source>
</evidence>
<dbReference type="GO" id="GO:0016746">
    <property type="term" value="F:acyltransferase activity"/>
    <property type="evidence" value="ECO:0007669"/>
    <property type="project" value="UniProtKB-KW"/>
</dbReference>
<dbReference type="AlphaFoldDB" id="A0A9J7A122"/>
<feature type="transmembrane region" description="Helical" evidence="12">
    <location>
        <begin position="120"/>
        <end position="138"/>
    </location>
</feature>
<sequence>MLFNSPFFIFAFLPIAAIVFYLIGNRGHFRIATSWLVLASLFFYGYWNPAYLWVIVGSILVNYSLGVLLSASATKGQLKNIVLAIGVVANILLLGYYKYVNFFMDTINRTGLSDIQIESIVLPLAISFFTFQQIAYLVDAWKGEVKEYNFLDYCLFVTFFPQLIAGPIVHHKEMLPQFKEGKTYKLNHFNITIGISIFLVGLFKKVVIADNLSVLASPVFSAAENGEVLHFFEVAEGVIAYTFQLYFDFSGYSDMAVGIARLFGIRLPLNFNSPYKAENIIDFWRRWHITLSRFLRDYIYIPLGGNRKGRSRRHINLMATMLLGGLWHGAGWTFVFWGALHGFYLIVNHGWQKIWKRRINKWWSVAISRIVTLFLVMFAWIFFRAESFDGAMQILKGFTNLPHTPSENLGFIGDLLVFMGFQFNGPSISASDIKVILMFFALTAIVWFIPNTQQLFAKYRPAYGYSWRTDKPVLLQSLNRKFYWRPNVAWSVWIAILGASSLLSLSQVSEFLYFQF</sequence>
<dbReference type="InterPro" id="IPR024194">
    <property type="entry name" value="Ac/AlaTfrase_AlgI/DltB"/>
</dbReference>
<feature type="transmembrane region" description="Helical" evidence="12">
    <location>
        <begin position="362"/>
        <end position="383"/>
    </location>
</feature>
<dbReference type="GO" id="GO:0005886">
    <property type="term" value="C:plasma membrane"/>
    <property type="evidence" value="ECO:0007669"/>
    <property type="project" value="UniProtKB-SubCell"/>
</dbReference>
<gene>
    <name evidence="13" type="ORF">L0Y14_05520</name>
</gene>
<evidence type="ECO:0000256" key="6">
    <source>
        <dbReference type="ARBA" id="ARBA00022692"/>
    </source>
</evidence>
<keyword evidence="7 11" id="KW-0016">Alginate biosynthesis</keyword>
<name>A0A9J7A122_9GAMM</name>
<dbReference type="RefSeq" id="WP_251859269.1">
    <property type="nucleotide sequence ID" value="NZ_CP090569.1"/>
</dbReference>
<dbReference type="EMBL" id="CP090569">
    <property type="protein sequence ID" value="USF88690.1"/>
    <property type="molecule type" value="Genomic_DNA"/>
</dbReference>
<feature type="transmembrane region" description="Helical" evidence="12">
    <location>
        <begin position="53"/>
        <end position="74"/>
    </location>
</feature>
<evidence type="ECO:0000256" key="3">
    <source>
        <dbReference type="ARBA" id="ARBA00010323"/>
    </source>
</evidence>
<dbReference type="InterPro" id="IPR004299">
    <property type="entry name" value="MBOAT_fam"/>
</dbReference>
<dbReference type="Pfam" id="PF03062">
    <property type="entry name" value="MBOAT"/>
    <property type="match status" value="1"/>
</dbReference>
<dbReference type="Proteomes" id="UP001056649">
    <property type="component" value="Chromosome"/>
</dbReference>
<reference evidence="13" key="1">
    <citation type="journal article" date="2022" name="Mol. Ecol. Resour.">
        <title>The complete and closed genome of the facultative generalist Candidatus Endoriftia persephone from deep-sea hydrothermal vents.</title>
        <authorList>
            <person name="de Oliveira A.L."/>
            <person name="Srivastava A."/>
            <person name="Espada-Hinojosa S."/>
            <person name="Bright M."/>
        </authorList>
    </citation>
    <scope>NUCLEOTIDE SEQUENCE</scope>
    <source>
        <strain evidence="13">Tica-EPR-9o50.N</strain>
    </source>
</reference>
<evidence type="ECO:0000256" key="10">
    <source>
        <dbReference type="ARBA" id="ARBA00023315"/>
    </source>
</evidence>